<keyword evidence="1" id="KW-0472">Membrane</keyword>
<proteinExistence type="predicted"/>
<gene>
    <name evidence="2" type="ORF">ACFFR3_22105</name>
</gene>
<dbReference type="RefSeq" id="WP_379483765.1">
    <property type="nucleotide sequence ID" value="NZ_JBHMCF010000021.1"/>
</dbReference>
<keyword evidence="3" id="KW-1185">Reference proteome</keyword>
<comment type="caution">
    <text evidence="2">The sequence shown here is derived from an EMBL/GenBank/DDBJ whole genome shotgun (WGS) entry which is preliminary data.</text>
</comment>
<keyword evidence="1" id="KW-0812">Transmembrane</keyword>
<reference evidence="2 3" key="1">
    <citation type="submission" date="2024-09" db="EMBL/GenBank/DDBJ databases">
        <authorList>
            <person name="Sun Q."/>
            <person name="Mori K."/>
        </authorList>
    </citation>
    <scope>NUCLEOTIDE SEQUENCE [LARGE SCALE GENOMIC DNA]</scope>
    <source>
        <strain evidence="2 3">JCM 3324</strain>
    </source>
</reference>
<dbReference type="Gene3D" id="3.30.2010.10">
    <property type="entry name" value="Metalloproteases ('zincins'), catalytic domain"/>
    <property type="match status" value="1"/>
</dbReference>
<evidence type="ECO:0008006" key="4">
    <source>
        <dbReference type="Google" id="ProtNLM"/>
    </source>
</evidence>
<dbReference type="EMBL" id="JBHMCF010000021">
    <property type="protein sequence ID" value="MFB9472214.1"/>
    <property type="molecule type" value="Genomic_DNA"/>
</dbReference>
<protein>
    <recommendedName>
        <fullName evidence="4">Peptidase M48 domain-containing protein</fullName>
    </recommendedName>
</protein>
<feature type="transmembrane region" description="Helical" evidence="1">
    <location>
        <begin position="207"/>
        <end position="225"/>
    </location>
</feature>
<dbReference type="Proteomes" id="UP001589568">
    <property type="component" value="Unassembled WGS sequence"/>
</dbReference>
<name>A0ABV5NPH5_9ACTN</name>
<organism evidence="2 3">
    <name type="scientific">Nonomuraea salmonea</name>
    <dbReference type="NCBI Taxonomy" id="46181"/>
    <lineage>
        <taxon>Bacteria</taxon>
        <taxon>Bacillati</taxon>
        <taxon>Actinomycetota</taxon>
        <taxon>Actinomycetes</taxon>
        <taxon>Streptosporangiales</taxon>
        <taxon>Streptosporangiaceae</taxon>
        <taxon>Nonomuraea</taxon>
    </lineage>
</organism>
<evidence type="ECO:0000313" key="2">
    <source>
        <dbReference type="EMBL" id="MFB9472214.1"/>
    </source>
</evidence>
<evidence type="ECO:0000256" key="1">
    <source>
        <dbReference type="SAM" id="Phobius"/>
    </source>
</evidence>
<evidence type="ECO:0000313" key="3">
    <source>
        <dbReference type="Proteomes" id="UP001589568"/>
    </source>
</evidence>
<sequence length="297" mass="33049">MLRKPRTFTQLGDQLACNAENPALRTIQVLLPLPIFAVGAVLSFAFGPYIPLGLQVGLLLFGFIRMPRIRRDSATAVAWDDAEAYKRDTLPALPSPAAGFVRSTFTSIEKLGYVPYLYRAECRCGSPDIDVCRCPMRWSAAASTYPGTKNVVIVAGDQLIDRQDSVLAFVLAHERGHLQHRRAFWLRMTIATEGAMVAGIFTPTALLVPVAAALLLLHLLWGWAAEIACDRGAARLHGAAADLYWGLTRRPSARRRASQPWWQRVLWPVARRTHPPAWLRAHLCRRTHVRTLAQGMP</sequence>
<feature type="transmembrane region" description="Helical" evidence="1">
    <location>
        <begin position="35"/>
        <end position="61"/>
    </location>
</feature>
<keyword evidence="1" id="KW-1133">Transmembrane helix</keyword>
<accession>A0ABV5NPH5</accession>